<evidence type="ECO:0000259" key="3">
    <source>
        <dbReference type="PROSITE" id="PS51635"/>
    </source>
</evidence>
<feature type="domain" description="PNPLA" evidence="3">
    <location>
        <begin position="5"/>
        <end position="199"/>
    </location>
</feature>
<dbReference type="PROSITE" id="PS51635">
    <property type="entry name" value="PNPLA"/>
    <property type="match status" value="1"/>
</dbReference>
<dbReference type="Pfam" id="PF01734">
    <property type="entry name" value="Patatin"/>
    <property type="match status" value="1"/>
</dbReference>
<evidence type="ECO:0000256" key="2">
    <source>
        <dbReference type="PROSITE-ProRule" id="PRU01161"/>
    </source>
</evidence>
<proteinExistence type="predicted"/>
<dbReference type="EMBL" id="QPJJ01000011">
    <property type="protein sequence ID" value="RCW65393.1"/>
    <property type="molecule type" value="Genomic_DNA"/>
</dbReference>
<name>A0A368XBQ6_9BACI</name>
<comment type="caution">
    <text evidence="4">The sequence shown here is derived from an EMBL/GenBank/DDBJ whole genome shotgun (WGS) entry which is preliminary data.</text>
</comment>
<feature type="short sequence motif" description="GXSXG" evidence="2">
    <location>
        <begin position="36"/>
        <end position="40"/>
    </location>
</feature>
<dbReference type="OrthoDB" id="9770965at2"/>
<sequence>MKIDGVFSGGGVKAFTYIGALSALEEKNHELIRVAGTSAGAIVAALIASGYNSQEMKNLILEQNISEFTDQAKITTFIPSLKWLSLYYKLGIFKGDMLEKWLFRILLEKGVCTFSDLPEHSLKIIAADLTNKRLVVFPDDLDEFYNIDSSTFSVARAIRMSVTIPFFFQPATLFGKKKSTIPIIVDGAILSNFPYWVFQNRKGMYQRPTIGLQLKEKDKHRPEKIQNAIEMASAIFNTMKQAHDQRFITEDTDKNILVLPVKNIESRDFKITDQEKNSLIQSGYKNTKSFLNNWP</sequence>
<dbReference type="InterPro" id="IPR052580">
    <property type="entry name" value="Lipid_Hydrolase"/>
</dbReference>
<dbReference type="CDD" id="cd07207">
    <property type="entry name" value="Pat_ExoU_VipD_like"/>
    <property type="match status" value="1"/>
</dbReference>
<protein>
    <submittedName>
        <fullName evidence="4">NTE family protein</fullName>
    </submittedName>
</protein>
<keyword evidence="2" id="KW-0442">Lipid degradation</keyword>
<evidence type="ECO:0000313" key="4">
    <source>
        <dbReference type="EMBL" id="RCW65393.1"/>
    </source>
</evidence>
<evidence type="ECO:0000313" key="5">
    <source>
        <dbReference type="Proteomes" id="UP000252585"/>
    </source>
</evidence>
<organism evidence="4 5">
    <name type="scientific">Saliterribacillus persicus</name>
    <dbReference type="NCBI Taxonomy" id="930114"/>
    <lineage>
        <taxon>Bacteria</taxon>
        <taxon>Bacillati</taxon>
        <taxon>Bacillota</taxon>
        <taxon>Bacilli</taxon>
        <taxon>Bacillales</taxon>
        <taxon>Bacillaceae</taxon>
        <taxon>Saliterribacillus</taxon>
    </lineage>
</organism>
<feature type="short sequence motif" description="DGA/G" evidence="2">
    <location>
        <begin position="186"/>
        <end position="188"/>
    </location>
</feature>
<reference evidence="4 5" key="1">
    <citation type="submission" date="2018-07" db="EMBL/GenBank/DDBJ databases">
        <title>Genomic Encyclopedia of Type Strains, Phase IV (KMG-IV): sequencing the most valuable type-strain genomes for metagenomic binning, comparative biology and taxonomic classification.</title>
        <authorList>
            <person name="Goeker M."/>
        </authorList>
    </citation>
    <scope>NUCLEOTIDE SEQUENCE [LARGE SCALE GENOMIC DNA]</scope>
    <source>
        <strain evidence="4 5">DSM 27696</strain>
    </source>
</reference>
<feature type="active site" description="Nucleophile" evidence="2">
    <location>
        <position position="38"/>
    </location>
</feature>
<dbReference type="InterPro" id="IPR002641">
    <property type="entry name" value="PNPLA_dom"/>
</dbReference>
<gene>
    <name evidence="4" type="ORF">DFR57_111128</name>
</gene>
<accession>A0A368XBQ6</accession>
<dbReference type="GO" id="GO:0016042">
    <property type="term" value="P:lipid catabolic process"/>
    <property type="evidence" value="ECO:0007669"/>
    <property type="project" value="UniProtKB-UniRule"/>
</dbReference>
<keyword evidence="2" id="KW-0378">Hydrolase</keyword>
<keyword evidence="1 2" id="KW-0443">Lipid metabolism</keyword>
<dbReference type="InterPro" id="IPR016035">
    <property type="entry name" value="Acyl_Trfase/lysoPLipase"/>
</dbReference>
<dbReference type="RefSeq" id="WP_114353678.1">
    <property type="nucleotide sequence ID" value="NZ_QPJJ01000011.1"/>
</dbReference>
<comment type="caution">
    <text evidence="2">Lacks conserved residue(s) required for the propagation of feature annotation.</text>
</comment>
<dbReference type="Gene3D" id="3.40.1090.10">
    <property type="entry name" value="Cytosolic phospholipase A2 catalytic domain"/>
    <property type="match status" value="2"/>
</dbReference>
<dbReference type="Proteomes" id="UP000252585">
    <property type="component" value="Unassembled WGS sequence"/>
</dbReference>
<dbReference type="PANTHER" id="PTHR46394">
    <property type="entry name" value="ANNEXIN"/>
    <property type="match status" value="1"/>
</dbReference>
<feature type="active site" description="Proton acceptor" evidence="2">
    <location>
        <position position="186"/>
    </location>
</feature>
<dbReference type="SUPFAM" id="SSF52151">
    <property type="entry name" value="FabD/lysophospholipase-like"/>
    <property type="match status" value="1"/>
</dbReference>
<dbReference type="PANTHER" id="PTHR46394:SF1">
    <property type="entry name" value="PNPLA DOMAIN-CONTAINING PROTEIN"/>
    <property type="match status" value="1"/>
</dbReference>
<evidence type="ECO:0000256" key="1">
    <source>
        <dbReference type="ARBA" id="ARBA00023098"/>
    </source>
</evidence>
<dbReference type="GO" id="GO:0016787">
    <property type="term" value="F:hydrolase activity"/>
    <property type="evidence" value="ECO:0007669"/>
    <property type="project" value="UniProtKB-UniRule"/>
</dbReference>
<dbReference type="AlphaFoldDB" id="A0A368XBQ6"/>
<keyword evidence="5" id="KW-1185">Reference proteome</keyword>